<reference evidence="1 2" key="1">
    <citation type="submission" date="2019-02" db="EMBL/GenBank/DDBJ databases">
        <title>Deep-cultivation of Planctomycetes and their phenomic and genomic characterization uncovers novel biology.</title>
        <authorList>
            <person name="Wiegand S."/>
            <person name="Jogler M."/>
            <person name="Boedeker C."/>
            <person name="Pinto D."/>
            <person name="Vollmers J."/>
            <person name="Rivas-Marin E."/>
            <person name="Kohn T."/>
            <person name="Peeters S.H."/>
            <person name="Heuer A."/>
            <person name="Rast P."/>
            <person name="Oberbeckmann S."/>
            <person name="Bunk B."/>
            <person name="Jeske O."/>
            <person name="Meyerdierks A."/>
            <person name="Storesund J.E."/>
            <person name="Kallscheuer N."/>
            <person name="Luecker S."/>
            <person name="Lage O.M."/>
            <person name="Pohl T."/>
            <person name="Merkel B.J."/>
            <person name="Hornburger P."/>
            <person name="Mueller R.-W."/>
            <person name="Bruemmer F."/>
            <person name="Labrenz M."/>
            <person name="Spormann A.M."/>
            <person name="Op den Camp H."/>
            <person name="Overmann J."/>
            <person name="Amann R."/>
            <person name="Jetten M.S.M."/>
            <person name="Mascher T."/>
            <person name="Medema M.H."/>
            <person name="Devos D.P."/>
            <person name="Kaster A.-K."/>
            <person name="Ovreas L."/>
            <person name="Rohde M."/>
            <person name="Galperin M.Y."/>
            <person name="Jogler C."/>
        </authorList>
    </citation>
    <scope>NUCLEOTIDE SEQUENCE [LARGE SCALE GENOMIC DNA]</scope>
    <source>
        <strain evidence="1 2">SV_7m_r</strain>
    </source>
</reference>
<dbReference type="AlphaFoldDB" id="A0A517SRU2"/>
<organism evidence="1 2">
    <name type="scientific">Stieleria bergensis</name>
    <dbReference type="NCBI Taxonomy" id="2528025"/>
    <lineage>
        <taxon>Bacteria</taxon>
        <taxon>Pseudomonadati</taxon>
        <taxon>Planctomycetota</taxon>
        <taxon>Planctomycetia</taxon>
        <taxon>Pirellulales</taxon>
        <taxon>Pirellulaceae</taxon>
        <taxon>Stieleria</taxon>
    </lineage>
</organism>
<keyword evidence="2" id="KW-1185">Reference proteome</keyword>
<evidence type="ECO:0000313" key="2">
    <source>
        <dbReference type="Proteomes" id="UP000315003"/>
    </source>
</evidence>
<dbReference type="InterPro" id="IPR038396">
    <property type="entry name" value="SpoIIAA-like_sf"/>
</dbReference>
<name>A0A517SRU2_9BACT</name>
<evidence type="ECO:0000313" key="1">
    <source>
        <dbReference type="EMBL" id="QDT58847.1"/>
    </source>
</evidence>
<dbReference type="EMBL" id="CP036272">
    <property type="protein sequence ID" value="QDT58847.1"/>
    <property type="molecule type" value="Genomic_DNA"/>
</dbReference>
<dbReference type="SUPFAM" id="SSF52091">
    <property type="entry name" value="SpoIIaa-like"/>
    <property type="match status" value="2"/>
</dbReference>
<evidence type="ECO:0008006" key="3">
    <source>
        <dbReference type="Google" id="ProtNLM"/>
    </source>
</evidence>
<dbReference type="Pfam" id="PF11964">
    <property type="entry name" value="SpoIIAA-like"/>
    <property type="match status" value="2"/>
</dbReference>
<accession>A0A517SRU2</accession>
<dbReference type="InterPro" id="IPR036513">
    <property type="entry name" value="STAS_dom_sf"/>
</dbReference>
<proteinExistence type="predicted"/>
<dbReference type="Gene3D" id="3.40.50.10600">
    <property type="entry name" value="SpoIIaa-like domains"/>
    <property type="match status" value="2"/>
</dbReference>
<sequence length="253" mass="28559">MPANPFDPDKDIAMIQSIPDLPDGTIGFRYTGKVTADDYKQVMIPTLDEAMETHHHIKALVVLDDEFDSCDLGAAWEDTRAGLRHWRGFERIAIVSDSELIRVSASIFGAMAPCPVKLFKANAQDEARLWLAESLGSIHLDRDGDVITVQLLGKLDPPAYEKVDRDLTNLISHTKHMKLLLDLRQFDGWSGLTALYDHLTLIREHRHSPEKVAVVGSQTWEKVLQRILSRFINAEASYFEADRAEEAQAWLRA</sequence>
<protein>
    <recommendedName>
        <fullName evidence="3">STAS/SEC14 domain-containing protein</fullName>
    </recommendedName>
</protein>
<gene>
    <name evidence="1" type="ORF">SV7mr_13480</name>
</gene>
<dbReference type="InterPro" id="IPR021866">
    <property type="entry name" value="SpoIIAA-like"/>
</dbReference>
<dbReference type="Proteomes" id="UP000315003">
    <property type="component" value="Chromosome"/>
</dbReference>